<keyword evidence="2" id="KW-1185">Reference proteome</keyword>
<dbReference type="RefSeq" id="WP_043874283.1">
    <property type="nucleotide sequence ID" value="NZ_CCVW01000002.1"/>
</dbReference>
<protein>
    <submittedName>
        <fullName evidence="1">Uncharacterized protein</fullName>
    </submittedName>
</protein>
<dbReference type="AlphaFoldDB" id="A0A078KXR2"/>
<name>A0A078KXR2_9GAMM</name>
<dbReference type="Proteomes" id="UP000044071">
    <property type="component" value="Unassembled WGS sequence"/>
</dbReference>
<sequence>MQDKYENIVAVKKPVPIIQRLKNATLYELENNIVIHLPINPQSDLPESVCHGFYRYAKTKIHSWAIENSAPFEMPFFTKKIEKDLKIQSNSIISLAITLKNYNTLFRYVKSKCPNEDLLPIPQKWTQELANQIKTLPSYTNLNSNTESFPAPKKTPVSAVSRLLKANYKIDLNHDCYIISISINPIIELPRNVIAVLSHHRLEIEKWLKKRNDSVTTSFNKFFYTAHTQDNDRDDIVQIAVSLSNYSILYDYLSCKGEARGQKFEGPTPVNRPTEKVVFGQEDQWSSLAESTSTNQEVKIQYLCNRFMKFQEIIETLPPPLIASTIHTSLTPTLSSPHSFQNSFKNLSFFQFTDKKKIDAEKQEQQSDNIMMNDCHN</sequence>
<proteinExistence type="predicted"/>
<evidence type="ECO:0000313" key="1">
    <source>
        <dbReference type="EMBL" id="CDZ77812.1"/>
    </source>
</evidence>
<dbReference type="OrthoDB" id="9802739at2"/>
<organism evidence="1 2">
    <name type="scientific">Legionella massiliensis</name>
    <dbReference type="NCBI Taxonomy" id="1034943"/>
    <lineage>
        <taxon>Bacteria</taxon>
        <taxon>Pseudomonadati</taxon>
        <taxon>Pseudomonadota</taxon>
        <taxon>Gammaproteobacteria</taxon>
        <taxon>Legionellales</taxon>
        <taxon>Legionellaceae</taxon>
        <taxon>Legionella</taxon>
    </lineage>
</organism>
<evidence type="ECO:0000313" key="2">
    <source>
        <dbReference type="Proteomes" id="UP000044071"/>
    </source>
</evidence>
<dbReference type="EMBL" id="CCSB01000002">
    <property type="protein sequence ID" value="CDZ77812.1"/>
    <property type="molecule type" value="Genomic_DNA"/>
</dbReference>
<reference evidence="1 2" key="1">
    <citation type="submission" date="2014-06" db="EMBL/GenBank/DDBJ databases">
        <authorList>
            <person name="Urmite Genomes Urmite Genomes"/>
        </authorList>
    </citation>
    <scope>NUCLEOTIDE SEQUENCE [LARGE SCALE GENOMIC DNA]</scope>
</reference>
<gene>
    <name evidence="1" type="ORF">BN59_02102</name>
</gene>
<accession>A0A078KXR2</accession>